<organism evidence="2 3">
    <name type="scientific">Bacillus phage Eoghan</name>
    <dbReference type="NCBI Taxonomy" id="2880542"/>
    <lineage>
        <taxon>Viruses</taxon>
        <taxon>Duplodnaviria</taxon>
        <taxon>Heunggongvirae</taxon>
        <taxon>Uroviricota</taxon>
        <taxon>Caudoviricetes</taxon>
        <taxon>Ehrlichviridae</taxon>
        <taxon>Andromedavirus</taxon>
        <taxon>Andromedavirus eoghan</taxon>
    </lineage>
</organism>
<keyword evidence="1" id="KW-0812">Transmembrane</keyword>
<dbReference type="GeneID" id="14697258"/>
<feature type="transmembrane region" description="Helical" evidence="1">
    <location>
        <begin position="32"/>
        <end position="54"/>
    </location>
</feature>
<protein>
    <submittedName>
        <fullName evidence="2">Uncharacterized protein</fullName>
    </submittedName>
</protein>
<evidence type="ECO:0000313" key="2">
    <source>
        <dbReference type="EMBL" id="AGE60813.1"/>
    </source>
</evidence>
<reference evidence="2 3" key="1">
    <citation type="journal article" date="2013" name="Virology">
        <title>Genomic characterization of six novel Bacillus pumilus bacteriophages.</title>
        <authorList>
            <person name="Lorenz L."/>
            <person name="Lins B."/>
            <person name="Barrett J."/>
            <person name="Montgomery A."/>
            <person name="Trapani S."/>
            <person name="Schindler A."/>
            <person name="Christie G.E."/>
            <person name="Cresawn S.G."/>
            <person name="Temple L."/>
        </authorList>
    </citation>
    <scope>NUCLEOTIDE SEQUENCE [LARGE SCALE GENOMIC DNA]</scope>
</reference>
<evidence type="ECO:0000256" key="1">
    <source>
        <dbReference type="SAM" id="Phobius"/>
    </source>
</evidence>
<dbReference type="RefSeq" id="YP_007517439.1">
    <property type="nucleotide sequence ID" value="NC_020477.1"/>
</dbReference>
<keyword evidence="1" id="KW-0472">Membrane</keyword>
<keyword evidence="3" id="KW-1185">Reference proteome</keyword>
<name>M1HMR5_9CAUD</name>
<dbReference type="EMBL" id="KC330680">
    <property type="protein sequence ID" value="AGE60813.1"/>
    <property type="molecule type" value="Genomic_DNA"/>
</dbReference>
<accession>M1HMR5</accession>
<sequence length="60" mass="6739">MILFTLWVIFIFNIVACISLVIDIVQSSGRNTVVSIFALFVQVVMTVILYHIVIHGGFNL</sequence>
<dbReference type="Proteomes" id="UP000011287">
    <property type="component" value="Segment"/>
</dbReference>
<evidence type="ECO:0000313" key="3">
    <source>
        <dbReference type="Proteomes" id="UP000011287"/>
    </source>
</evidence>
<keyword evidence="1" id="KW-1133">Transmembrane helix</keyword>
<dbReference type="KEGG" id="vg:14697258"/>
<gene>
    <name evidence="2" type="ORF">EOGHAN_50</name>
</gene>
<proteinExistence type="predicted"/>
<feature type="transmembrane region" description="Helical" evidence="1">
    <location>
        <begin position="6"/>
        <end position="25"/>
    </location>
</feature>